<dbReference type="InterPro" id="IPR004358">
    <property type="entry name" value="Sig_transdc_His_kin-like_C"/>
</dbReference>
<evidence type="ECO:0000256" key="8">
    <source>
        <dbReference type="ARBA" id="ARBA00022989"/>
    </source>
</evidence>
<dbReference type="eggNOG" id="COG4251">
    <property type="taxonomic scope" value="Bacteria"/>
</dbReference>
<sequence length="589" mass="62900">MIALGLAGTALAAFALRRTDADRLSRALDQQTAIVAQTLAGEMRRYTTSLLDLAAAVGSQSRLETAEFAAITAATDRQRLPGASGVSLVVPATTGQIGGVERAWRTAGSPGLRLRAAPGIRDGHLFVVQSRPIDGTAEAVGQDLAASTPAATALAKARDSHQVAISPTYRLLEDGDVPSARRQWSFVLAAPVYSTSPAAPDAGQFRGWMVMGLRGADFLHQAISRTAGNTVVLALSDSSAGRRTEVGRWQPAAEPARGQPARTVPIVVPQGTWELTVTPTDRLLPGTDLHLDMIAWAVGGFITLLLAALTGTVITARNRALRRVDAATAALRDDIDRREAVEVQLRQRESELVGFAGIVAHDLRSPLARITGYADFLREEAAPRLEPLHRDFLERLYGGAQRMQSLIDDLLDYATADNQDLVTAQVDLNRMVAEVVRDRVSGHGAQQPRIVVWPLPTVDGDATLLRQVVDNLIGNALKYTPEGEDPSIEITSRREEAGGWRVEVADRGIGIPPDQLDTIFDAFIRAGGSEGYHGTGLGLAIVHRIIERHGGLVGVDSNPGGGSRFWFSLPAHARLVAGTGATERIVHSS</sequence>
<dbReference type="KEGG" id="afs:AFR_17190"/>
<dbReference type="CDD" id="cd16922">
    <property type="entry name" value="HATPase_EvgS-ArcB-TorS-like"/>
    <property type="match status" value="1"/>
</dbReference>
<evidence type="ECO:0000256" key="3">
    <source>
        <dbReference type="ARBA" id="ARBA00012438"/>
    </source>
</evidence>
<evidence type="ECO:0000256" key="5">
    <source>
        <dbReference type="ARBA" id="ARBA00022679"/>
    </source>
</evidence>
<dbReference type="GO" id="GO:0030295">
    <property type="term" value="F:protein kinase activator activity"/>
    <property type="evidence" value="ECO:0007669"/>
    <property type="project" value="TreeGrafter"/>
</dbReference>
<dbReference type="CDD" id="cd00082">
    <property type="entry name" value="HisKA"/>
    <property type="match status" value="1"/>
</dbReference>
<feature type="domain" description="CHASE" evidence="14">
    <location>
        <begin position="127"/>
        <end position="276"/>
    </location>
</feature>
<dbReference type="SUPFAM" id="SSF55874">
    <property type="entry name" value="ATPase domain of HSP90 chaperone/DNA topoisomerase II/histidine kinase"/>
    <property type="match status" value="1"/>
</dbReference>
<name>U5W1D5_9ACTN</name>
<dbReference type="InterPro" id="IPR003594">
    <property type="entry name" value="HATPase_dom"/>
</dbReference>
<keyword evidence="5" id="KW-0808">Transferase</keyword>
<evidence type="ECO:0000313" key="16">
    <source>
        <dbReference type="Proteomes" id="UP000017746"/>
    </source>
</evidence>
<evidence type="ECO:0000256" key="9">
    <source>
        <dbReference type="ARBA" id="ARBA00023012"/>
    </source>
</evidence>
<evidence type="ECO:0000256" key="4">
    <source>
        <dbReference type="ARBA" id="ARBA00022553"/>
    </source>
</evidence>
<dbReference type="PANTHER" id="PTHR42878:SF15">
    <property type="entry name" value="BACTERIOPHYTOCHROME"/>
    <property type="match status" value="1"/>
</dbReference>
<dbReference type="PROSITE" id="PS50839">
    <property type="entry name" value="CHASE"/>
    <property type="match status" value="1"/>
</dbReference>
<reference evidence="15 16" key="1">
    <citation type="journal article" date="2014" name="J. Biotechnol.">
        <title>Complete genome sequence of the actinobacterium Actinoplanes friuliensis HAG 010964, producer of the lipopeptide antibiotic friulimycin.</title>
        <authorList>
            <person name="Ruckert C."/>
            <person name="Szczepanowski R."/>
            <person name="Albersmeier A."/>
            <person name="Goesmann A."/>
            <person name="Fischer N."/>
            <person name="Steinkamper A."/>
            <person name="Puhler A."/>
            <person name="Biener R."/>
            <person name="Schwartz D."/>
            <person name="Kalinowski J."/>
        </authorList>
    </citation>
    <scope>NUCLEOTIDE SEQUENCE [LARGE SCALE GENOMIC DNA]</scope>
    <source>
        <strain evidence="15 16">DSM 7358</strain>
    </source>
</reference>
<dbReference type="PANTHER" id="PTHR42878">
    <property type="entry name" value="TWO-COMPONENT HISTIDINE KINASE"/>
    <property type="match status" value="1"/>
</dbReference>
<evidence type="ECO:0000256" key="7">
    <source>
        <dbReference type="ARBA" id="ARBA00022777"/>
    </source>
</evidence>
<keyword evidence="16" id="KW-1185">Reference proteome</keyword>
<gene>
    <name evidence="15" type="ORF">AFR_17190</name>
</gene>
<keyword evidence="9" id="KW-0902">Two-component regulatory system</keyword>
<dbReference type="PATRIC" id="fig|1246995.3.peg.3486"/>
<evidence type="ECO:0000259" key="14">
    <source>
        <dbReference type="PROSITE" id="PS50839"/>
    </source>
</evidence>
<dbReference type="GO" id="GO:0005886">
    <property type="term" value="C:plasma membrane"/>
    <property type="evidence" value="ECO:0007669"/>
    <property type="project" value="UniProtKB-SubCell"/>
</dbReference>
<dbReference type="Pfam" id="PF02518">
    <property type="entry name" value="HATPase_c"/>
    <property type="match status" value="1"/>
</dbReference>
<dbReference type="SMART" id="SM00387">
    <property type="entry name" value="HATPase_c"/>
    <property type="match status" value="1"/>
</dbReference>
<dbReference type="SMART" id="SM01079">
    <property type="entry name" value="CHASE"/>
    <property type="match status" value="1"/>
</dbReference>
<evidence type="ECO:0000256" key="2">
    <source>
        <dbReference type="ARBA" id="ARBA00004236"/>
    </source>
</evidence>
<evidence type="ECO:0000256" key="6">
    <source>
        <dbReference type="ARBA" id="ARBA00022692"/>
    </source>
</evidence>
<evidence type="ECO:0000256" key="1">
    <source>
        <dbReference type="ARBA" id="ARBA00000085"/>
    </source>
</evidence>
<dbReference type="SMART" id="SM00388">
    <property type="entry name" value="HisKA"/>
    <property type="match status" value="1"/>
</dbReference>
<dbReference type="AlphaFoldDB" id="U5W1D5"/>
<keyword evidence="4" id="KW-0597">Phosphoprotein</keyword>
<dbReference type="EC" id="2.7.13.3" evidence="3"/>
<proteinExistence type="predicted"/>
<feature type="domain" description="Histidine kinase" evidence="13">
    <location>
        <begin position="358"/>
        <end position="573"/>
    </location>
</feature>
<dbReference type="HOGENOM" id="CLU_029843_0_0_11"/>
<dbReference type="Pfam" id="PF00512">
    <property type="entry name" value="HisKA"/>
    <property type="match status" value="1"/>
</dbReference>
<dbReference type="InterPro" id="IPR042240">
    <property type="entry name" value="CHASE_sf"/>
</dbReference>
<dbReference type="Gene3D" id="1.10.287.130">
    <property type="match status" value="1"/>
</dbReference>
<evidence type="ECO:0000313" key="15">
    <source>
        <dbReference type="EMBL" id="AGZ41716.1"/>
    </source>
</evidence>
<dbReference type="PROSITE" id="PS50109">
    <property type="entry name" value="HIS_KIN"/>
    <property type="match status" value="1"/>
</dbReference>
<evidence type="ECO:0000256" key="11">
    <source>
        <dbReference type="ARBA" id="ARBA00039401"/>
    </source>
</evidence>
<dbReference type="GO" id="GO:0000156">
    <property type="term" value="F:phosphorelay response regulator activity"/>
    <property type="evidence" value="ECO:0007669"/>
    <property type="project" value="TreeGrafter"/>
</dbReference>
<dbReference type="FunFam" id="3.30.565.10:FF:000006">
    <property type="entry name" value="Sensor histidine kinase WalK"/>
    <property type="match status" value="1"/>
</dbReference>
<dbReference type="Gene3D" id="3.30.565.10">
    <property type="entry name" value="Histidine kinase-like ATPase, C-terminal domain"/>
    <property type="match status" value="1"/>
</dbReference>
<dbReference type="InterPro" id="IPR050351">
    <property type="entry name" value="BphY/WalK/GraS-like"/>
</dbReference>
<dbReference type="Gene3D" id="3.30.450.350">
    <property type="entry name" value="CHASE domain"/>
    <property type="match status" value="1"/>
</dbReference>
<evidence type="ECO:0000259" key="13">
    <source>
        <dbReference type="PROSITE" id="PS50109"/>
    </source>
</evidence>
<dbReference type="InterPro" id="IPR005467">
    <property type="entry name" value="His_kinase_dom"/>
</dbReference>
<dbReference type="GO" id="GO:0000155">
    <property type="term" value="F:phosphorelay sensor kinase activity"/>
    <property type="evidence" value="ECO:0007669"/>
    <property type="project" value="InterPro"/>
</dbReference>
<dbReference type="InterPro" id="IPR006189">
    <property type="entry name" value="CHASE_dom"/>
</dbReference>
<dbReference type="GO" id="GO:0007234">
    <property type="term" value="P:osmosensory signaling via phosphorelay pathway"/>
    <property type="evidence" value="ECO:0007669"/>
    <property type="project" value="TreeGrafter"/>
</dbReference>
<protein>
    <recommendedName>
        <fullName evidence="11">Sensor-like histidine kinase SenX3</fullName>
        <ecNumber evidence="3">2.7.13.3</ecNumber>
    </recommendedName>
</protein>
<evidence type="ECO:0000256" key="10">
    <source>
        <dbReference type="ARBA" id="ARBA00023136"/>
    </source>
</evidence>
<keyword evidence="8 12" id="KW-1133">Transmembrane helix</keyword>
<organism evidence="15 16">
    <name type="scientific">Actinoplanes friuliensis DSM 7358</name>
    <dbReference type="NCBI Taxonomy" id="1246995"/>
    <lineage>
        <taxon>Bacteria</taxon>
        <taxon>Bacillati</taxon>
        <taxon>Actinomycetota</taxon>
        <taxon>Actinomycetes</taxon>
        <taxon>Micromonosporales</taxon>
        <taxon>Micromonosporaceae</taxon>
        <taxon>Actinoplanes</taxon>
    </lineage>
</organism>
<keyword evidence="10 12" id="KW-0472">Membrane</keyword>
<dbReference type="Pfam" id="PF03924">
    <property type="entry name" value="CHASE"/>
    <property type="match status" value="1"/>
</dbReference>
<feature type="transmembrane region" description="Helical" evidence="12">
    <location>
        <begin position="293"/>
        <end position="314"/>
    </location>
</feature>
<dbReference type="STRING" id="1246995.AFR_17190"/>
<keyword evidence="7 15" id="KW-0418">Kinase</keyword>
<dbReference type="InterPro" id="IPR036890">
    <property type="entry name" value="HATPase_C_sf"/>
</dbReference>
<dbReference type="InterPro" id="IPR003661">
    <property type="entry name" value="HisK_dim/P_dom"/>
</dbReference>
<evidence type="ECO:0000256" key="12">
    <source>
        <dbReference type="SAM" id="Phobius"/>
    </source>
</evidence>
<comment type="subcellular location">
    <subcellularLocation>
        <location evidence="2">Cell membrane</location>
    </subcellularLocation>
</comment>
<dbReference type="Proteomes" id="UP000017746">
    <property type="component" value="Chromosome"/>
</dbReference>
<dbReference type="SUPFAM" id="SSF47384">
    <property type="entry name" value="Homodimeric domain of signal transducing histidine kinase"/>
    <property type="match status" value="1"/>
</dbReference>
<comment type="catalytic activity">
    <reaction evidence="1">
        <text>ATP + protein L-histidine = ADP + protein N-phospho-L-histidine.</text>
        <dbReference type="EC" id="2.7.13.3"/>
    </reaction>
</comment>
<dbReference type="PRINTS" id="PR00344">
    <property type="entry name" value="BCTRLSENSOR"/>
</dbReference>
<keyword evidence="6 12" id="KW-0812">Transmembrane</keyword>
<dbReference type="InterPro" id="IPR036097">
    <property type="entry name" value="HisK_dim/P_sf"/>
</dbReference>
<dbReference type="EMBL" id="CP006272">
    <property type="protein sequence ID" value="AGZ41716.1"/>
    <property type="molecule type" value="Genomic_DNA"/>
</dbReference>
<accession>U5W1D5</accession>